<organism evidence="2 3">
    <name type="scientific">Pseudovibrio denitrificans</name>
    <dbReference type="NCBI Taxonomy" id="258256"/>
    <lineage>
        <taxon>Bacteria</taxon>
        <taxon>Pseudomonadati</taxon>
        <taxon>Pseudomonadota</taxon>
        <taxon>Alphaproteobacteria</taxon>
        <taxon>Hyphomicrobiales</taxon>
        <taxon>Stappiaceae</taxon>
        <taxon>Pseudovibrio</taxon>
    </lineage>
</organism>
<dbReference type="Proteomes" id="UP000183371">
    <property type="component" value="Unassembled WGS sequence"/>
</dbReference>
<reference evidence="3" key="1">
    <citation type="submission" date="2016-10" db="EMBL/GenBank/DDBJ databases">
        <authorList>
            <person name="Varghese N."/>
            <person name="Submissions S."/>
        </authorList>
    </citation>
    <scope>NUCLEOTIDE SEQUENCE [LARGE SCALE GENOMIC DNA]</scope>
    <source>
        <strain evidence="3">DSM 17465</strain>
    </source>
</reference>
<gene>
    <name evidence="2" type="ORF">SAMN05444141_102195</name>
</gene>
<keyword evidence="3" id="KW-1185">Reference proteome</keyword>
<dbReference type="Pfam" id="PF10115">
    <property type="entry name" value="HlyU"/>
    <property type="match status" value="1"/>
</dbReference>
<dbReference type="InterPro" id="IPR018772">
    <property type="entry name" value="Transcription_activator_HlyU"/>
</dbReference>
<accession>A0A1I6ZB29</accession>
<sequence length="93" mass="10516">MGFFSRLFGGNKDENSAPSAKAEEFEGYLIYSEPSRRGGQWQTAGRITKQFGEETKEHVFIRADTHASEDEAKEFSSRKAKQIIKEMGDGMFT</sequence>
<evidence type="ECO:0000256" key="1">
    <source>
        <dbReference type="SAM" id="MobiDB-lite"/>
    </source>
</evidence>
<dbReference type="EMBL" id="FPBD01000002">
    <property type="protein sequence ID" value="SFT59641.1"/>
    <property type="molecule type" value="Genomic_DNA"/>
</dbReference>
<protein>
    <recommendedName>
        <fullName evidence="4">Transcriptional activator HlyU</fullName>
    </recommendedName>
</protein>
<dbReference type="RefSeq" id="WP_054784930.1">
    <property type="nucleotide sequence ID" value="NZ_FPBD01000002.1"/>
</dbReference>
<name>A0A1I6ZB29_9HYPH</name>
<proteinExistence type="predicted"/>
<evidence type="ECO:0008006" key="4">
    <source>
        <dbReference type="Google" id="ProtNLM"/>
    </source>
</evidence>
<dbReference type="AlphaFoldDB" id="A0A1I6ZB29"/>
<evidence type="ECO:0000313" key="2">
    <source>
        <dbReference type="EMBL" id="SFT59641.1"/>
    </source>
</evidence>
<feature type="region of interest" description="Disordered" evidence="1">
    <location>
        <begin position="1"/>
        <end position="23"/>
    </location>
</feature>
<evidence type="ECO:0000313" key="3">
    <source>
        <dbReference type="Proteomes" id="UP000183371"/>
    </source>
</evidence>